<dbReference type="InterPro" id="IPR001851">
    <property type="entry name" value="ABC_transp_permease"/>
</dbReference>
<keyword evidence="8" id="KW-1185">Reference proteome</keyword>
<organism evidence="7 8">
    <name type="scientific">Mesorhizobium calcicola</name>
    <dbReference type="NCBI Taxonomy" id="1300310"/>
    <lineage>
        <taxon>Bacteria</taxon>
        <taxon>Pseudomonadati</taxon>
        <taxon>Pseudomonadota</taxon>
        <taxon>Alphaproteobacteria</taxon>
        <taxon>Hyphomicrobiales</taxon>
        <taxon>Phyllobacteriaceae</taxon>
        <taxon>Mesorhizobium</taxon>
    </lineage>
</organism>
<dbReference type="PANTHER" id="PTHR32196:SF15">
    <property type="entry name" value="SUGAR ABC TRANSPORTER PERMEASE PROTEIN"/>
    <property type="match status" value="1"/>
</dbReference>
<dbReference type="PANTHER" id="PTHR32196">
    <property type="entry name" value="ABC TRANSPORTER PERMEASE PROTEIN YPHD-RELATED-RELATED"/>
    <property type="match status" value="1"/>
</dbReference>
<reference evidence="8" key="1">
    <citation type="journal article" date="2019" name="Int. J. Syst. Evol. Microbiol.">
        <title>The Global Catalogue of Microorganisms (GCM) 10K type strain sequencing project: providing services to taxonomists for standard genome sequencing and annotation.</title>
        <authorList>
            <consortium name="The Broad Institute Genomics Platform"/>
            <consortium name="The Broad Institute Genome Sequencing Center for Infectious Disease"/>
            <person name="Wu L."/>
            <person name="Ma J."/>
        </authorList>
    </citation>
    <scope>NUCLEOTIDE SEQUENCE [LARGE SCALE GENOMIC DNA]</scope>
    <source>
        <strain evidence="8">CGMCC 1.16226</strain>
    </source>
</reference>
<feature type="transmembrane region" description="Helical" evidence="6">
    <location>
        <begin position="86"/>
        <end position="108"/>
    </location>
</feature>
<keyword evidence="4 6" id="KW-1133">Transmembrane helix</keyword>
<feature type="transmembrane region" description="Helical" evidence="6">
    <location>
        <begin position="174"/>
        <end position="192"/>
    </location>
</feature>
<feature type="transmembrane region" description="Helical" evidence="6">
    <location>
        <begin position="306"/>
        <end position="324"/>
    </location>
</feature>
<name>A0ABW4WLX4_9HYPH</name>
<dbReference type="CDD" id="cd06579">
    <property type="entry name" value="TM_PBP1_transp_AraH_like"/>
    <property type="match status" value="1"/>
</dbReference>
<protein>
    <submittedName>
        <fullName evidence="7">ABC transporter permease</fullName>
    </submittedName>
</protein>
<feature type="transmembrane region" description="Helical" evidence="6">
    <location>
        <begin position="62"/>
        <end position="80"/>
    </location>
</feature>
<evidence type="ECO:0000256" key="4">
    <source>
        <dbReference type="ARBA" id="ARBA00022989"/>
    </source>
</evidence>
<feature type="transmembrane region" description="Helical" evidence="6">
    <location>
        <begin position="115"/>
        <end position="133"/>
    </location>
</feature>
<dbReference type="Pfam" id="PF02653">
    <property type="entry name" value="BPD_transp_2"/>
    <property type="match status" value="1"/>
</dbReference>
<evidence type="ECO:0000313" key="8">
    <source>
        <dbReference type="Proteomes" id="UP001597349"/>
    </source>
</evidence>
<gene>
    <name evidence="7" type="ORF">ACFSQT_29460</name>
</gene>
<evidence type="ECO:0000313" key="7">
    <source>
        <dbReference type="EMBL" id="MFD2057058.1"/>
    </source>
</evidence>
<evidence type="ECO:0000256" key="5">
    <source>
        <dbReference type="ARBA" id="ARBA00023136"/>
    </source>
</evidence>
<comment type="subcellular location">
    <subcellularLocation>
        <location evidence="1">Cell membrane</location>
        <topology evidence="1">Multi-pass membrane protein</topology>
    </subcellularLocation>
</comment>
<sequence length="351" mass="37616">MPNLKKDAGLFVLILVVGTVVAVINPRFLSPINIANTANLVGLFGVFSIAEGLVIITGGIDLSAGSVIALLGVIFVDLIANRGVPWPLAVLIVVCIGLLLGLINGLLITKKRLQPFIVTLCGLLIYRGIARFYTQDATAGFPYETRFEDLEYLTTGRTDLVAVLTKNAYTSIPIPHSFVFLLVLAAVMWVVLHRTAFGRYLYAVGKNEEAARFSGIRTGRVIISAYVICAGLTALSSIFLAMYTRSILPSSHGNFYELYAIAAAVLGGFSLRGGEGSIVGVVLGTILLQVLQNLVNLLGIPSSLNFAVSGSVILIGVLADQEYTEFRKRREVMRSRLAAAEGRAAMPEPAK</sequence>
<evidence type="ECO:0000256" key="1">
    <source>
        <dbReference type="ARBA" id="ARBA00004651"/>
    </source>
</evidence>
<evidence type="ECO:0000256" key="3">
    <source>
        <dbReference type="ARBA" id="ARBA00022692"/>
    </source>
</evidence>
<dbReference type="RefSeq" id="WP_379024743.1">
    <property type="nucleotide sequence ID" value="NZ_JBHUGY010000051.1"/>
</dbReference>
<keyword evidence="5 6" id="KW-0472">Membrane</keyword>
<accession>A0ABW4WLX4</accession>
<comment type="caution">
    <text evidence="7">The sequence shown here is derived from an EMBL/GenBank/DDBJ whole genome shotgun (WGS) entry which is preliminary data.</text>
</comment>
<dbReference type="EMBL" id="JBHUGY010000051">
    <property type="protein sequence ID" value="MFD2057058.1"/>
    <property type="molecule type" value="Genomic_DNA"/>
</dbReference>
<proteinExistence type="predicted"/>
<feature type="transmembrane region" description="Helical" evidence="6">
    <location>
        <begin position="221"/>
        <end position="243"/>
    </location>
</feature>
<dbReference type="Proteomes" id="UP001597349">
    <property type="component" value="Unassembled WGS sequence"/>
</dbReference>
<keyword evidence="2" id="KW-1003">Cell membrane</keyword>
<evidence type="ECO:0000256" key="2">
    <source>
        <dbReference type="ARBA" id="ARBA00022475"/>
    </source>
</evidence>
<evidence type="ECO:0000256" key="6">
    <source>
        <dbReference type="SAM" id="Phobius"/>
    </source>
</evidence>
<keyword evidence="3 6" id="KW-0812">Transmembrane</keyword>